<dbReference type="Proteomes" id="UP000196027">
    <property type="component" value="Chromosome"/>
</dbReference>
<dbReference type="InterPro" id="IPR047263">
    <property type="entry name" value="HNL-like_cupin"/>
</dbReference>
<feature type="domain" description="Cupin type-2" evidence="1">
    <location>
        <begin position="42"/>
        <end position="105"/>
    </location>
</feature>
<keyword evidence="3" id="KW-1185">Reference proteome</keyword>
<proteinExistence type="predicted"/>
<reference evidence="2 3" key="1">
    <citation type="submission" date="2017-05" db="EMBL/GenBank/DDBJ databases">
        <title>Genomic insights into alkan degradation activity of Oleiphilus messinensis.</title>
        <authorList>
            <person name="Kozyavkin S.A."/>
            <person name="Slesarev A.I."/>
            <person name="Golyshin P.N."/>
            <person name="Korzhenkov A."/>
            <person name="Golyshina O.N."/>
            <person name="Toshchakov S.V."/>
        </authorList>
    </citation>
    <scope>NUCLEOTIDE SEQUENCE [LARGE SCALE GENOMIC DNA]</scope>
    <source>
        <strain evidence="2 3">ME102</strain>
    </source>
</reference>
<dbReference type="Pfam" id="PF07883">
    <property type="entry name" value="Cupin_2"/>
    <property type="match status" value="1"/>
</dbReference>
<gene>
    <name evidence="2" type="ORF">OLMES_3363</name>
</gene>
<dbReference type="SUPFAM" id="SSF51182">
    <property type="entry name" value="RmlC-like cupins"/>
    <property type="match status" value="1"/>
</dbReference>
<dbReference type="AlphaFoldDB" id="A0A1Y0IAB3"/>
<dbReference type="CDD" id="cd02233">
    <property type="entry name" value="cupin_HNL-like"/>
    <property type="match status" value="1"/>
</dbReference>
<evidence type="ECO:0000313" key="2">
    <source>
        <dbReference type="EMBL" id="ARU57401.1"/>
    </source>
</evidence>
<sequence>MIIVKKESPASIKGPDNWFTGTAWIEFIKAEPETPSQVTAARVTFEPGARSNWHKHPLGQLLIVTDGVGWTQVEGEPKVEFKAGDVMACPKDKKHWHGATQHSSMTHIAVQEALDGKNVEWYEPVSDADYLAPIKSD</sequence>
<organism evidence="2 3">
    <name type="scientific">Oleiphilus messinensis</name>
    <dbReference type="NCBI Taxonomy" id="141451"/>
    <lineage>
        <taxon>Bacteria</taxon>
        <taxon>Pseudomonadati</taxon>
        <taxon>Pseudomonadota</taxon>
        <taxon>Gammaproteobacteria</taxon>
        <taxon>Oceanospirillales</taxon>
        <taxon>Oleiphilaceae</taxon>
        <taxon>Oleiphilus</taxon>
    </lineage>
</organism>
<dbReference type="KEGG" id="ome:OLMES_3363"/>
<dbReference type="PANTHER" id="PTHR43698">
    <property type="entry name" value="RIBD C-TERMINAL DOMAIN CONTAINING PROTEIN"/>
    <property type="match status" value="1"/>
</dbReference>
<evidence type="ECO:0000259" key="1">
    <source>
        <dbReference type="Pfam" id="PF07883"/>
    </source>
</evidence>
<dbReference type="OrthoDB" id="9801227at2"/>
<accession>A0A1Y0IAB3</accession>
<dbReference type="InterPro" id="IPR014710">
    <property type="entry name" value="RmlC-like_jellyroll"/>
</dbReference>
<dbReference type="InterPro" id="IPR011051">
    <property type="entry name" value="RmlC_Cupin_sf"/>
</dbReference>
<dbReference type="Gene3D" id="2.60.120.10">
    <property type="entry name" value="Jelly Rolls"/>
    <property type="match status" value="1"/>
</dbReference>
<protein>
    <submittedName>
        <fullName evidence="2">Cupin</fullName>
    </submittedName>
</protein>
<evidence type="ECO:0000313" key="3">
    <source>
        <dbReference type="Proteomes" id="UP000196027"/>
    </source>
</evidence>
<name>A0A1Y0IAB3_9GAMM</name>
<dbReference type="PANTHER" id="PTHR43698:SF1">
    <property type="entry name" value="BLL4564 PROTEIN"/>
    <property type="match status" value="1"/>
</dbReference>
<dbReference type="EMBL" id="CP021425">
    <property type="protein sequence ID" value="ARU57401.1"/>
    <property type="molecule type" value="Genomic_DNA"/>
</dbReference>
<dbReference type="InterPro" id="IPR013096">
    <property type="entry name" value="Cupin_2"/>
</dbReference>